<dbReference type="InterPro" id="IPR050859">
    <property type="entry name" value="Class-I_PLP-dep_aminotransf"/>
</dbReference>
<evidence type="ECO:0000313" key="9">
    <source>
        <dbReference type="Proteomes" id="UP000034917"/>
    </source>
</evidence>
<evidence type="ECO:0000256" key="6">
    <source>
        <dbReference type="ARBA" id="ARBA00022898"/>
    </source>
</evidence>
<dbReference type="Pfam" id="PF00155">
    <property type="entry name" value="Aminotran_1_2"/>
    <property type="match status" value="1"/>
</dbReference>
<keyword evidence="6" id="KW-0663">Pyridoxal phosphate</keyword>
<dbReference type="InterPro" id="IPR015421">
    <property type="entry name" value="PyrdxlP-dep_Trfase_major"/>
</dbReference>
<evidence type="ECO:0000256" key="5">
    <source>
        <dbReference type="ARBA" id="ARBA00022679"/>
    </source>
</evidence>
<protein>
    <recommendedName>
        <fullName evidence="7">Aminotransferase class I/classII large domain-containing protein</fullName>
    </recommendedName>
</protein>
<dbReference type="Proteomes" id="UP000034917">
    <property type="component" value="Unassembled WGS sequence"/>
</dbReference>
<sequence length="381" mass="43027">MEYSALSELLRVTAKPEIISMAGGLPAPEAFPFKIISALNNLVLKKHRSVSLQYGPTNGVLVLRGEIAKWLEERKMKVTSENIGITSGSQGGLDTLGKIFINEGDKIAVESPTYIGAIDAFTSYGPIYEEIKTDYDGVIPESLEKILKNKKVKFVYLVPTFQNPTGRTITWGRRKKIAKIIKKYHVLLVEDDPYNSLRYRGKPIDPIQTLVPENTIYLCTFSKVLAPGLRIGFYAAPKKLADLMVVAKQSVDLHTSSYGQYLAAEYLKTGDLKRHLPNILKIYRFRQEAMFEALEKYLPSGFFWTRPEGGMFVWVTGPKNFDSVKLYWQAIKNNIAYVPGTYFFTKQGEGKNTMRLNFTNVNEEQIDTAVKRLAKVIKNSL</sequence>
<dbReference type="GO" id="GO:0008483">
    <property type="term" value="F:transaminase activity"/>
    <property type="evidence" value="ECO:0007669"/>
    <property type="project" value="UniProtKB-KW"/>
</dbReference>
<dbReference type="SUPFAM" id="SSF53383">
    <property type="entry name" value="PLP-dependent transferases"/>
    <property type="match status" value="1"/>
</dbReference>
<dbReference type="InterPro" id="IPR015422">
    <property type="entry name" value="PyrdxlP-dep_Trfase_small"/>
</dbReference>
<dbReference type="GO" id="GO:0030170">
    <property type="term" value="F:pyridoxal phosphate binding"/>
    <property type="evidence" value="ECO:0007669"/>
    <property type="project" value="InterPro"/>
</dbReference>
<comment type="cofactor">
    <cofactor evidence="1">
        <name>pyridoxal 5'-phosphate</name>
        <dbReference type="ChEBI" id="CHEBI:597326"/>
    </cofactor>
</comment>
<dbReference type="FunFam" id="3.40.640.10:FF:000053">
    <property type="entry name" value="Aminotransferase, class I"/>
    <property type="match status" value="1"/>
</dbReference>
<dbReference type="PANTHER" id="PTHR42790">
    <property type="entry name" value="AMINOTRANSFERASE"/>
    <property type="match status" value="1"/>
</dbReference>
<dbReference type="AlphaFoldDB" id="A0A0G0J764"/>
<accession>A0A0G0J764</accession>
<dbReference type="GO" id="GO:1901605">
    <property type="term" value="P:alpha-amino acid metabolic process"/>
    <property type="evidence" value="ECO:0007669"/>
    <property type="project" value="TreeGrafter"/>
</dbReference>
<dbReference type="Gene3D" id="3.40.640.10">
    <property type="entry name" value="Type I PLP-dependent aspartate aminotransferase-like (Major domain)"/>
    <property type="match status" value="1"/>
</dbReference>
<name>A0A0G0J764_9BACT</name>
<evidence type="ECO:0000256" key="4">
    <source>
        <dbReference type="ARBA" id="ARBA00022576"/>
    </source>
</evidence>
<feature type="domain" description="Aminotransferase class I/classII large" evidence="7">
    <location>
        <begin position="51"/>
        <end position="373"/>
    </location>
</feature>
<keyword evidence="5" id="KW-0808">Transferase</keyword>
<dbReference type="EMBL" id="LBSV01000020">
    <property type="protein sequence ID" value="KKQ24011.1"/>
    <property type="molecule type" value="Genomic_DNA"/>
</dbReference>
<proteinExistence type="inferred from homology"/>
<evidence type="ECO:0000259" key="7">
    <source>
        <dbReference type="Pfam" id="PF00155"/>
    </source>
</evidence>
<comment type="subunit">
    <text evidence="3">Homodimer.</text>
</comment>
<dbReference type="PANTHER" id="PTHR42790:SF19">
    <property type="entry name" value="KYNURENINE_ALPHA-AMINOADIPATE AMINOTRANSFERASE, MITOCHONDRIAL"/>
    <property type="match status" value="1"/>
</dbReference>
<keyword evidence="4" id="KW-0032">Aminotransferase</keyword>
<gene>
    <name evidence="8" type="ORF">US40_C0020G0001</name>
</gene>
<comment type="caution">
    <text evidence="8">The sequence shown here is derived from an EMBL/GenBank/DDBJ whole genome shotgun (WGS) entry which is preliminary data.</text>
</comment>
<organism evidence="8 9">
    <name type="scientific">Candidatus Roizmanbacteria bacterium GW2011_GWC2_37_13</name>
    <dbReference type="NCBI Taxonomy" id="1618486"/>
    <lineage>
        <taxon>Bacteria</taxon>
        <taxon>Candidatus Roizmaniibacteriota</taxon>
    </lineage>
</organism>
<evidence type="ECO:0000313" key="8">
    <source>
        <dbReference type="EMBL" id="KKQ24011.1"/>
    </source>
</evidence>
<evidence type="ECO:0000256" key="3">
    <source>
        <dbReference type="ARBA" id="ARBA00011738"/>
    </source>
</evidence>
<comment type="similarity">
    <text evidence="2">Belongs to the class-I pyridoxal-phosphate-dependent aminotransferase family.</text>
</comment>
<reference evidence="8 9" key="1">
    <citation type="journal article" date="2015" name="Nature">
        <title>rRNA introns, odd ribosomes, and small enigmatic genomes across a large radiation of phyla.</title>
        <authorList>
            <person name="Brown C.T."/>
            <person name="Hug L.A."/>
            <person name="Thomas B.C."/>
            <person name="Sharon I."/>
            <person name="Castelle C.J."/>
            <person name="Singh A."/>
            <person name="Wilkins M.J."/>
            <person name="Williams K.H."/>
            <person name="Banfield J.F."/>
        </authorList>
    </citation>
    <scope>NUCLEOTIDE SEQUENCE [LARGE SCALE GENOMIC DNA]</scope>
</reference>
<evidence type="ECO:0000256" key="2">
    <source>
        <dbReference type="ARBA" id="ARBA00007441"/>
    </source>
</evidence>
<evidence type="ECO:0000256" key="1">
    <source>
        <dbReference type="ARBA" id="ARBA00001933"/>
    </source>
</evidence>
<dbReference type="InterPro" id="IPR015424">
    <property type="entry name" value="PyrdxlP-dep_Trfase"/>
</dbReference>
<dbReference type="InterPro" id="IPR004839">
    <property type="entry name" value="Aminotransferase_I/II_large"/>
</dbReference>
<dbReference type="CDD" id="cd00609">
    <property type="entry name" value="AAT_like"/>
    <property type="match status" value="1"/>
</dbReference>
<dbReference type="Gene3D" id="3.90.1150.10">
    <property type="entry name" value="Aspartate Aminotransferase, domain 1"/>
    <property type="match status" value="1"/>
</dbReference>